<protein>
    <submittedName>
        <fullName evidence="4">Nuclease SbcCD subunit C</fullName>
    </submittedName>
</protein>
<dbReference type="Pfam" id="PF13476">
    <property type="entry name" value="AAA_23"/>
    <property type="match status" value="1"/>
</dbReference>
<dbReference type="GO" id="GO:0016887">
    <property type="term" value="F:ATP hydrolysis activity"/>
    <property type="evidence" value="ECO:0007669"/>
    <property type="project" value="InterPro"/>
</dbReference>
<dbReference type="GO" id="GO:0006302">
    <property type="term" value="P:double-strand break repair"/>
    <property type="evidence" value="ECO:0007669"/>
    <property type="project" value="InterPro"/>
</dbReference>
<dbReference type="InterPro" id="IPR027417">
    <property type="entry name" value="P-loop_NTPase"/>
</dbReference>
<dbReference type="SMART" id="SM00382">
    <property type="entry name" value="AAA"/>
    <property type="match status" value="1"/>
</dbReference>
<organism evidence="4">
    <name type="scientific">Methylobacterium bullatum</name>
    <dbReference type="NCBI Taxonomy" id="570505"/>
    <lineage>
        <taxon>Bacteria</taxon>
        <taxon>Pseudomonadati</taxon>
        <taxon>Pseudomonadota</taxon>
        <taxon>Alphaproteobacteria</taxon>
        <taxon>Hyphomicrobiales</taxon>
        <taxon>Methylobacteriaceae</taxon>
        <taxon>Methylobacterium</taxon>
    </lineage>
</organism>
<dbReference type="PANTHER" id="PTHR32114">
    <property type="entry name" value="ABC TRANSPORTER ABCH.3"/>
    <property type="match status" value="1"/>
</dbReference>
<gene>
    <name evidence="4" type="primary">sbcC_1</name>
    <name evidence="4" type="ORF">MBUL_00896</name>
</gene>
<dbReference type="EMBL" id="LR743504">
    <property type="protein sequence ID" value="CAA2100884.1"/>
    <property type="molecule type" value="Genomic_DNA"/>
</dbReference>
<dbReference type="SUPFAM" id="SSF52540">
    <property type="entry name" value="P-loop containing nucleoside triphosphate hydrolases"/>
    <property type="match status" value="1"/>
</dbReference>
<dbReference type="InterPro" id="IPR038729">
    <property type="entry name" value="Rad50/SbcC_AAA"/>
</dbReference>
<accession>A0A679IQ91</accession>
<feature type="compositionally biased region" description="Low complexity" evidence="2">
    <location>
        <begin position="477"/>
        <end position="486"/>
    </location>
</feature>
<evidence type="ECO:0000256" key="2">
    <source>
        <dbReference type="SAM" id="MobiDB-lite"/>
    </source>
</evidence>
<proteinExistence type="predicted"/>
<evidence type="ECO:0000313" key="4">
    <source>
        <dbReference type="EMBL" id="CAA2100884.1"/>
    </source>
</evidence>
<name>A0A679IQ91_9HYPH</name>
<dbReference type="AlphaFoldDB" id="A0A679IQ91"/>
<feature type="compositionally biased region" description="Basic residues" evidence="2">
    <location>
        <begin position="487"/>
        <end position="500"/>
    </location>
</feature>
<evidence type="ECO:0000259" key="3">
    <source>
        <dbReference type="SMART" id="SM00382"/>
    </source>
</evidence>
<evidence type="ECO:0000256" key="1">
    <source>
        <dbReference type="SAM" id="Coils"/>
    </source>
</evidence>
<feature type="coiled-coil region" evidence="1">
    <location>
        <begin position="232"/>
        <end position="268"/>
    </location>
</feature>
<dbReference type="InterPro" id="IPR003593">
    <property type="entry name" value="AAA+_ATPase"/>
</dbReference>
<keyword evidence="1" id="KW-0175">Coiled coil</keyword>
<feature type="compositionally biased region" description="Low complexity" evidence="2">
    <location>
        <begin position="531"/>
        <end position="540"/>
    </location>
</feature>
<reference evidence="4" key="1">
    <citation type="submission" date="2019-12" db="EMBL/GenBank/DDBJ databases">
        <authorList>
            <person name="Cremers G."/>
        </authorList>
    </citation>
    <scope>NUCLEOTIDE SEQUENCE</scope>
    <source>
        <strain evidence="4">Mbul1</strain>
    </source>
</reference>
<feature type="region of interest" description="Disordered" evidence="2">
    <location>
        <begin position="471"/>
        <end position="540"/>
    </location>
</feature>
<feature type="domain" description="AAA+ ATPase" evidence="3">
    <location>
        <begin position="29"/>
        <end position="289"/>
    </location>
</feature>
<dbReference type="PANTHER" id="PTHR32114:SF2">
    <property type="entry name" value="ABC TRANSPORTER ABCH.3"/>
    <property type="match status" value="1"/>
</dbReference>
<dbReference type="Gene3D" id="3.40.50.300">
    <property type="entry name" value="P-loop containing nucleotide triphosphate hydrolases"/>
    <property type="match status" value="1"/>
</dbReference>
<sequence>MRILAIRGENLASLAAPFSVDLAGGPIGATGIFAITGETGAGKSTILDALCLALYGRYPRVATSGRERAPDPGGDPITIGDERAILRRGATEGFAEVDFIGKDGQGYCARWSVYRARGKANGRLQNKTRSLTRLADGTSVGDSKAGLVDAAICDLTDLTFDQFRRTVLLAQGEFDAFLLAAEGERAELLEKITGTAIYSEISKRIHAGAEAQRAGVKELEAHRDAVGLLDEAARAEKHAERARLQAEVAELSGQLADLNAALAHARRIADTRGLVSAAESRLAVARQALETHRPDSLRLAELDAVEPLREPARNAARAARDLAAAEAALVLALAARGEAEARAGAAREAHDDATKADEASEIGFKAFGPVWTRAAELDTQIGGAATESAHATEAATAAEAKALDARTALEALDAGLAAAEAVRAEVAARFAADTGGAFLAGRTEEAEQLFAKRATLSAELAEAKATLRAATDEATRRAAAIATGTGRSHRRRPRGRRRPRTGPASPPPWTGSAKALRGRAWAPSTASPSTCARRCPGARPRGGLLAVERAATEAQIARRAEAAARLAGEEAAARQARAVEMRKAVAPWRSSPRRPSRSRRRICAACS</sequence>